<accession>A0A4Q7M2S4</accession>
<dbReference type="InterPro" id="IPR024775">
    <property type="entry name" value="DinB-like"/>
</dbReference>
<dbReference type="SUPFAM" id="SSF141571">
    <property type="entry name" value="Pentapeptide repeat-like"/>
    <property type="match status" value="1"/>
</dbReference>
<dbReference type="RefSeq" id="WP_130414732.1">
    <property type="nucleotide sequence ID" value="NZ_SGWX01000001.1"/>
</dbReference>
<feature type="domain" description="DinB-like" evidence="1">
    <location>
        <begin position="103"/>
        <end position="248"/>
    </location>
</feature>
<dbReference type="Pfam" id="PF00805">
    <property type="entry name" value="Pentapeptide"/>
    <property type="match status" value="1"/>
</dbReference>
<dbReference type="EMBL" id="SGWX01000001">
    <property type="protein sequence ID" value="RZS61784.1"/>
    <property type="molecule type" value="Genomic_DNA"/>
</dbReference>
<dbReference type="Proteomes" id="UP000293852">
    <property type="component" value="Unassembled WGS sequence"/>
</dbReference>
<dbReference type="Gene3D" id="1.20.120.450">
    <property type="entry name" value="dinb family like domain"/>
    <property type="match status" value="1"/>
</dbReference>
<dbReference type="OrthoDB" id="3542438at2"/>
<sequence length="263" mass="28472">MAPVSCDDDARGARFDALEAPGARFWLSDLTGARFEQTSLADVVMRGVDLSNADVDGDLRGLVLNGVAVAPLVEAELDRRHPGRASRRSPDPAAQLAAFEAAQRAWDATIDRAASRPALRDARADGEWSIAQTLRHLVFATDGWLRHAVLGLPDAFAPIGLPFTEWWDQAAGLGVDVAATPTWDEVLAVRAERTAQVRAFLADVSREHFAAPPAGLPPWHDDGTADLSAWSVARCLGVIGNEEWEHLRFTMRDLDAVERGLAP</sequence>
<dbReference type="AlphaFoldDB" id="A0A4Q7M2S4"/>
<dbReference type="InterPro" id="IPR001646">
    <property type="entry name" value="5peptide_repeat"/>
</dbReference>
<evidence type="ECO:0000313" key="3">
    <source>
        <dbReference type="Proteomes" id="UP000293852"/>
    </source>
</evidence>
<reference evidence="2 3" key="1">
    <citation type="submission" date="2019-02" db="EMBL/GenBank/DDBJ databases">
        <title>Sequencing the genomes of 1000 actinobacteria strains.</title>
        <authorList>
            <person name="Klenk H.-P."/>
        </authorList>
    </citation>
    <scope>NUCLEOTIDE SEQUENCE [LARGE SCALE GENOMIC DNA]</scope>
    <source>
        <strain evidence="2 3">DSM 16932</strain>
    </source>
</reference>
<organism evidence="2 3">
    <name type="scientific">Xylanimonas ulmi</name>
    <dbReference type="NCBI Taxonomy" id="228973"/>
    <lineage>
        <taxon>Bacteria</taxon>
        <taxon>Bacillati</taxon>
        <taxon>Actinomycetota</taxon>
        <taxon>Actinomycetes</taxon>
        <taxon>Micrococcales</taxon>
        <taxon>Promicromonosporaceae</taxon>
        <taxon>Xylanimonas</taxon>
    </lineage>
</organism>
<gene>
    <name evidence="2" type="ORF">EV386_2095</name>
</gene>
<proteinExistence type="predicted"/>
<keyword evidence="3" id="KW-1185">Reference proteome</keyword>
<dbReference type="InterPro" id="IPR034660">
    <property type="entry name" value="DinB/YfiT-like"/>
</dbReference>
<dbReference type="Pfam" id="PF12867">
    <property type="entry name" value="DinB_2"/>
    <property type="match status" value="1"/>
</dbReference>
<name>A0A4Q7M2S4_9MICO</name>
<evidence type="ECO:0000313" key="2">
    <source>
        <dbReference type="EMBL" id="RZS61784.1"/>
    </source>
</evidence>
<comment type="caution">
    <text evidence="2">The sequence shown here is derived from an EMBL/GenBank/DDBJ whole genome shotgun (WGS) entry which is preliminary data.</text>
</comment>
<dbReference type="SUPFAM" id="SSF109854">
    <property type="entry name" value="DinB/YfiT-like putative metalloenzymes"/>
    <property type="match status" value="1"/>
</dbReference>
<protein>
    <submittedName>
        <fullName evidence="2">Pentapeptide repeat protein</fullName>
    </submittedName>
</protein>
<evidence type="ECO:0000259" key="1">
    <source>
        <dbReference type="Pfam" id="PF12867"/>
    </source>
</evidence>
<dbReference type="Gene3D" id="2.160.20.80">
    <property type="entry name" value="E3 ubiquitin-protein ligase SopA"/>
    <property type="match status" value="1"/>
</dbReference>